<sequence>MPDTTLVVRPDRARFKRLAAVTLPVAIPALLYVTLMVAHGRRTSEGLHGAAVPAMLVVVGLPLVWFAVHAVLLVRNAAIRVTDGVVEVRRWTGRGTVIGRPTEIWLLHVDSSGTGARWYLLAGPERAVLLNAGHWLEDGMQEVVRATVVIMTKGGKAGPKELRRRFPGLRMPWYVRFPLPIVTLWFVGAILYLGVVVNVFARL</sequence>
<feature type="transmembrane region" description="Helical" evidence="1">
    <location>
        <begin position="173"/>
        <end position="201"/>
    </location>
</feature>
<reference evidence="3" key="1">
    <citation type="journal article" date="2019" name="Int. J. Syst. Evol. Microbiol.">
        <title>The Global Catalogue of Microorganisms (GCM) 10K type strain sequencing project: providing services to taxonomists for standard genome sequencing and annotation.</title>
        <authorList>
            <consortium name="The Broad Institute Genomics Platform"/>
            <consortium name="The Broad Institute Genome Sequencing Center for Infectious Disease"/>
            <person name="Wu L."/>
            <person name="Ma J."/>
        </authorList>
    </citation>
    <scope>NUCLEOTIDE SEQUENCE [LARGE SCALE GENOMIC DNA]</scope>
    <source>
        <strain evidence="3">TBRC 5832</strain>
    </source>
</reference>
<name>A0ABV8J2H2_9ACTN</name>
<gene>
    <name evidence="2" type="ORF">ACFO0C_36555</name>
</gene>
<protein>
    <recommendedName>
        <fullName evidence="4">PH domain-containing protein</fullName>
    </recommendedName>
</protein>
<organism evidence="2 3">
    <name type="scientific">Actinoplanes subglobosus</name>
    <dbReference type="NCBI Taxonomy" id="1547892"/>
    <lineage>
        <taxon>Bacteria</taxon>
        <taxon>Bacillati</taxon>
        <taxon>Actinomycetota</taxon>
        <taxon>Actinomycetes</taxon>
        <taxon>Micromonosporales</taxon>
        <taxon>Micromonosporaceae</taxon>
        <taxon>Actinoplanes</taxon>
    </lineage>
</organism>
<keyword evidence="1" id="KW-0472">Membrane</keyword>
<evidence type="ECO:0000313" key="2">
    <source>
        <dbReference type="EMBL" id="MFC4070474.1"/>
    </source>
</evidence>
<comment type="caution">
    <text evidence="2">The sequence shown here is derived from an EMBL/GenBank/DDBJ whole genome shotgun (WGS) entry which is preliminary data.</text>
</comment>
<dbReference type="Proteomes" id="UP001595867">
    <property type="component" value="Unassembled WGS sequence"/>
</dbReference>
<feature type="transmembrane region" description="Helical" evidence="1">
    <location>
        <begin position="18"/>
        <end position="38"/>
    </location>
</feature>
<dbReference type="RefSeq" id="WP_378071351.1">
    <property type="nucleotide sequence ID" value="NZ_JBHSBL010000024.1"/>
</dbReference>
<keyword evidence="1" id="KW-1133">Transmembrane helix</keyword>
<evidence type="ECO:0008006" key="4">
    <source>
        <dbReference type="Google" id="ProtNLM"/>
    </source>
</evidence>
<keyword evidence="1" id="KW-0812">Transmembrane</keyword>
<evidence type="ECO:0000313" key="3">
    <source>
        <dbReference type="Proteomes" id="UP001595867"/>
    </source>
</evidence>
<proteinExistence type="predicted"/>
<feature type="transmembrane region" description="Helical" evidence="1">
    <location>
        <begin position="50"/>
        <end position="74"/>
    </location>
</feature>
<keyword evidence="3" id="KW-1185">Reference proteome</keyword>
<evidence type="ECO:0000256" key="1">
    <source>
        <dbReference type="SAM" id="Phobius"/>
    </source>
</evidence>
<dbReference type="EMBL" id="JBHSBL010000024">
    <property type="protein sequence ID" value="MFC4070474.1"/>
    <property type="molecule type" value="Genomic_DNA"/>
</dbReference>
<accession>A0ABV8J2H2</accession>